<sequence length="37" mass="4267">MAKPKESVFVYLLDAESQMRCEDPPHDLQAEGKLRFS</sequence>
<dbReference type="Proteomes" id="UP001205998">
    <property type="component" value="Unassembled WGS sequence"/>
</dbReference>
<reference evidence="1" key="1">
    <citation type="submission" date="2018-07" db="EMBL/GenBank/DDBJ databases">
        <title>Comparative genomics of catfishes provides insights into carnivory and benthic adaptation.</title>
        <authorList>
            <person name="Zhang Y."/>
            <person name="Wang D."/>
            <person name="Peng Z."/>
            <person name="Zheng S."/>
            <person name="Shao F."/>
            <person name="Tao W."/>
        </authorList>
    </citation>
    <scope>NUCLEOTIDE SEQUENCE</scope>
    <source>
        <strain evidence="1">Chongqing</strain>
    </source>
</reference>
<dbReference type="EMBL" id="MU551681">
    <property type="protein sequence ID" value="KAI5618737.1"/>
    <property type="molecule type" value="Genomic_DNA"/>
</dbReference>
<evidence type="ECO:0000313" key="1">
    <source>
        <dbReference type="EMBL" id="KAI5618737.1"/>
    </source>
</evidence>
<name>A0AAD5AM11_SILAS</name>
<evidence type="ECO:0000313" key="2">
    <source>
        <dbReference type="Proteomes" id="UP001205998"/>
    </source>
</evidence>
<protein>
    <submittedName>
        <fullName evidence="1">Uncharacterized protein</fullName>
    </submittedName>
</protein>
<proteinExistence type="predicted"/>
<keyword evidence="2" id="KW-1185">Reference proteome</keyword>
<accession>A0AAD5AM11</accession>
<comment type="caution">
    <text evidence="1">The sequence shown here is derived from an EMBL/GenBank/DDBJ whole genome shotgun (WGS) entry which is preliminary data.</text>
</comment>
<gene>
    <name evidence="1" type="ORF">C0J50_21694</name>
</gene>
<dbReference type="AlphaFoldDB" id="A0AAD5AM11"/>
<organism evidence="1 2">
    <name type="scientific">Silurus asotus</name>
    <name type="common">Amur catfish</name>
    <name type="synonym">Parasilurus asotus</name>
    <dbReference type="NCBI Taxonomy" id="30991"/>
    <lineage>
        <taxon>Eukaryota</taxon>
        <taxon>Metazoa</taxon>
        <taxon>Chordata</taxon>
        <taxon>Craniata</taxon>
        <taxon>Vertebrata</taxon>
        <taxon>Euteleostomi</taxon>
        <taxon>Actinopterygii</taxon>
        <taxon>Neopterygii</taxon>
        <taxon>Teleostei</taxon>
        <taxon>Ostariophysi</taxon>
        <taxon>Siluriformes</taxon>
        <taxon>Siluridae</taxon>
        <taxon>Silurus</taxon>
    </lineage>
</organism>